<accession>A0A926F6S0</accession>
<sequence>MMKRKISIAVGVVMLLGILPAWAQPKARAAKEEAKNPKQEMSVRAQSRYPHAKALPQDLIWTREVYRILDMKKEENGALYYPVEPIGDRMNLFSLIFKLLAQKKIPAYEYLLDGTERLTSDNEIKFKDVLDRFSIYYEQKKLKERKDSVLVIDNSDVPSAYVLSYFVKEVWYFDQRTSTYNSMITALCPVYHRQDDFSMEPVKLPMFWIDYQDLAPHLTSAMIMASNFNNVANRSMDDFFVSHQYSGDIYKTTNLQNRPLAEYCKTDSAMIKEQKKIEAELVSFEKSLYGSDTLSVAKEKVVVKEKASSKKAAKEATEETSANEEVATPVEVKTNSKKKGREKSTSTVRKSGGSKRESAAPKASVRRQRR</sequence>
<evidence type="ECO:0000313" key="4">
    <source>
        <dbReference type="Proteomes" id="UP000651085"/>
    </source>
</evidence>
<feature type="region of interest" description="Disordered" evidence="1">
    <location>
        <begin position="306"/>
        <end position="370"/>
    </location>
</feature>
<feature type="signal peptide" evidence="2">
    <location>
        <begin position="1"/>
        <end position="23"/>
    </location>
</feature>
<reference evidence="3" key="1">
    <citation type="submission" date="2020-08" db="EMBL/GenBank/DDBJ databases">
        <title>Genome public.</title>
        <authorList>
            <person name="Liu C."/>
            <person name="Sun Q."/>
        </authorList>
    </citation>
    <scope>NUCLEOTIDE SEQUENCE</scope>
    <source>
        <strain evidence="3">N12</strain>
    </source>
</reference>
<dbReference type="InterPro" id="IPR019847">
    <property type="entry name" value="Gliding_motility_assoc_GldN"/>
</dbReference>
<dbReference type="AlphaFoldDB" id="A0A926F6S0"/>
<organism evidence="3 4">
    <name type="scientific">Jilunia laotingensis</name>
    <dbReference type="NCBI Taxonomy" id="2763675"/>
    <lineage>
        <taxon>Bacteria</taxon>
        <taxon>Pseudomonadati</taxon>
        <taxon>Bacteroidota</taxon>
        <taxon>Bacteroidia</taxon>
        <taxon>Bacteroidales</taxon>
        <taxon>Bacteroidaceae</taxon>
        <taxon>Jilunia</taxon>
    </lineage>
</organism>
<comment type="caution">
    <text evidence="3">The sequence shown here is derived from an EMBL/GenBank/DDBJ whole genome shotgun (WGS) entry which is preliminary data.</text>
</comment>
<proteinExistence type="predicted"/>
<dbReference type="Proteomes" id="UP000651085">
    <property type="component" value="Unassembled WGS sequence"/>
</dbReference>
<feature type="compositionally biased region" description="Low complexity" evidence="1">
    <location>
        <begin position="319"/>
        <end position="328"/>
    </location>
</feature>
<name>A0A926F6S0_9BACT</name>
<keyword evidence="4" id="KW-1185">Reference proteome</keyword>
<evidence type="ECO:0000313" key="3">
    <source>
        <dbReference type="EMBL" id="MBC8593077.1"/>
    </source>
</evidence>
<dbReference type="Pfam" id="PF19841">
    <property type="entry name" value="GldN"/>
    <property type="match status" value="1"/>
</dbReference>
<evidence type="ECO:0000256" key="2">
    <source>
        <dbReference type="SAM" id="SignalP"/>
    </source>
</evidence>
<gene>
    <name evidence="3" type="primary">gldN</name>
    <name evidence="3" type="ORF">H8744_07365</name>
</gene>
<dbReference type="EMBL" id="JACRTF010000001">
    <property type="protein sequence ID" value="MBC8593077.1"/>
    <property type="molecule type" value="Genomic_DNA"/>
</dbReference>
<feature type="compositionally biased region" description="Basic and acidic residues" evidence="1">
    <location>
        <begin position="306"/>
        <end position="317"/>
    </location>
</feature>
<dbReference type="RefSeq" id="WP_262434237.1">
    <property type="nucleotide sequence ID" value="NZ_JACRTF010000001.1"/>
</dbReference>
<protein>
    <submittedName>
        <fullName evidence="3">Gliding motility protein GldN</fullName>
    </submittedName>
</protein>
<keyword evidence="2" id="KW-0732">Signal</keyword>
<feature type="chain" id="PRO_5039544045" evidence="2">
    <location>
        <begin position="24"/>
        <end position="370"/>
    </location>
</feature>
<evidence type="ECO:0000256" key="1">
    <source>
        <dbReference type="SAM" id="MobiDB-lite"/>
    </source>
</evidence>
<dbReference type="NCBIfam" id="TIGR03523">
    <property type="entry name" value="GldN"/>
    <property type="match status" value="1"/>
</dbReference>